<keyword evidence="2" id="KW-0689">Ribosomal protein</keyword>
<evidence type="ECO:0000256" key="4">
    <source>
        <dbReference type="SAM" id="MobiDB-lite"/>
    </source>
</evidence>
<dbReference type="PANTHER" id="PTHR11127">
    <property type="entry name" value="60S RIBOSOMAL PROTEIN L14"/>
    <property type="match status" value="1"/>
</dbReference>
<accession>A0ABR4DFA9</accession>
<keyword evidence="3" id="KW-0687">Ribonucleoprotein</keyword>
<dbReference type="InterPro" id="IPR008991">
    <property type="entry name" value="Translation_prot_SH3-like_sf"/>
</dbReference>
<name>A0ABR4DFA9_9PEZI</name>
<evidence type="ECO:0000256" key="3">
    <source>
        <dbReference type="ARBA" id="ARBA00023274"/>
    </source>
</evidence>
<keyword evidence="7" id="KW-1185">Reference proteome</keyword>
<feature type="region of interest" description="Disordered" evidence="4">
    <location>
        <begin position="1"/>
        <end position="24"/>
    </location>
</feature>
<comment type="similarity">
    <text evidence="1">Belongs to the eukaryotic ribosomal protein eL14 family.</text>
</comment>
<gene>
    <name evidence="6" type="ORF">VTJ83DRAFT_3899</name>
</gene>
<organism evidence="6 7">
    <name type="scientific">Remersonia thermophila</name>
    <dbReference type="NCBI Taxonomy" id="72144"/>
    <lineage>
        <taxon>Eukaryota</taxon>
        <taxon>Fungi</taxon>
        <taxon>Dikarya</taxon>
        <taxon>Ascomycota</taxon>
        <taxon>Pezizomycotina</taxon>
        <taxon>Sordariomycetes</taxon>
        <taxon>Sordariomycetidae</taxon>
        <taxon>Sordariales</taxon>
        <taxon>Sordariales incertae sedis</taxon>
        <taxon>Remersonia</taxon>
    </lineage>
</organism>
<proteinExistence type="inferred from homology"/>
<evidence type="ECO:0000256" key="2">
    <source>
        <dbReference type="ARBA" id="ARBA00022980"/>
    </source>
</evidence>
<dbReference type="GeneID" id="98124971"/>
<dbReference type="SUPFAM" id="SSF50104">
    <property type="entry name" value="Translation proteins SH3-like domain"/>
    <property type="match status" value="1"/>
</dbReference>
<feature type="domain" description="Large ribosomal subunit protein eL14" evidence="5">
    <location>
        <begin position="116"/>
        <end position="191"/>
    </location>
</feature>
<evidence type="ECO:0000256" key="1">
    <source>
        <dbReference type="ARBA" id="ARBA00006592"/>
    </source>
</evidence>
<dbReference type="Gene3D" id="2.30.30.30">
    <property type="match status" value="1"/>
</dbReference>
<dbReference type="Pfam" id="PF01929">
    <property type="entry name" value="Ribosomal_L14e"/>
    <property type="match status" value="1"/>
</dbReference>
<evidence type="ECO:0000313" key="7">
    <source>
        <dbReference type="Proteomes" id="UP001600064"/>
    </source>
</evidence>
<evidence type="ECO:0000259" key="5">
    <source>
        <dbReference type="Pfam" id="PF01929"/>
    </source>
</evidence>
<dbReference type="InterPro" id="IPR014722">
    <property type="entry name" value="Rib_uL2_dom2"/>
</dbReference>
<dbReference type="CDD" id="cd23702">
    <property type="entry name" value="eL14"/>
    <property type="match status" value="1"/>
</dbReference>
<reference evidence="6 7" key="1">
    <citation type="journal article" date="2024" name="Commun. Biol.">
        <title>Comparative genomic analysis of thermophilic fungi reveals convergent evolutionary adaptations and gene losses.</title>
        <authorList>
            <person name="Steindorff A.S."/>
            <person name="Aguilar-Pontes M.V."/>
            <person name="Robinson A.J."/>
            <person name="Andreopoulos B."/>
            <person name="LaButti K."/>
            <person name="Kuo A."/>
            <person name="Mondo S."/>
            <person name="Riley R."/>
            <person name="Otillar R."/>
            <person name="Haridas S."/>
            <person name="Lipzen A."/>
            <person name="Grimwood J."/>
            <person name="Schmutz J."/>
            <person name="Clum A."/>
            <person name="Reid I.D."/>
            <person name="Moisan M.C."/>
            <person name="Butler G."/>
            <person name="Nguyen T.T.M."/>
            <person name="Dewar K."/>
            <person name="Conant G."/>
            <person name="Drula E."/>
            <person name="Henrissat B."/>
            <person name="Hansel C."/>
            <person name="Singer S."/>
            <person name="Hutchinson M.I."/>
            <person name="de Vries R.P."/>
            <person name="Natvig D.O."/>
            <person name="Powell A.J."/>
            <person name="Tsang A."/>
            <person name="Grigoriev I.V."/>
        </authorList>
    </citation>
    <scope>NUCLEOTIDE SEQUENCE [LARGE SCALE GENOMIC DNA]</scope>
    <source>
        <strain evidence="6 7">ATCC 22073</strain>
    </source>
</reference>
<dbReference type="InterPro" id="IPR002784">
    <property type="entry name" value="Ribosomal_eL14_dom"/>
</dbReference>
<dbReference type="InterPro" id="IPR039660">
    <property type="entry name" value="Ribosomal_eL14"/>
</dbReference>
<dbReference type="PANTHER" id="PTHR11127:SF2">
    <property type="entry name" value="LARGE RIBOSOMAL SUBUNIT PROTEIN EL14"/>
    <property type="match status" value="1"/>
</dbReference>
<dbReference type="Proteomes" id="UP001600064">
    <property type="component" value="Unassembled WGS sequence"/>
</dbReference>
<evidence type="ECO:0000313" key="6">
    <source>
        <dbReference type="EMBL" id="KAL2269053.1"/>
    </source>
</evidence>
<dbReference type="EMBL" id="JAZGUE010000003">
    <property type="protein sequence ID" value="KAL2269053.1"/>
    <property type="molecule type" value="Genomic_DNA"/>
</dbReference>
<protein>
    <recommendedName>
        <fullName evidence="5">Large ribosomal subunit protein eL14 domain-containing protein</fullName>
    </recommendedName>
</protein>
<comment type="caution">
    <text evidence="6">The sequence shown here is derived from an EMBL/GenBank/DDBJ whole genome shotgun (WGS) entry which is preliminary data.</text>
</comment>
<dbReference type="RefSeq" id="XP_070867777.1">
    <property type="nucleotide sequence ID" value="XM_071010327.1"/>
</dbReference>
<sequence length="205" mass="22557">MEPDPPRTWLGRAKPGTGASHSANFGRALPITKTRTKSISISVNGSDTDSLTASNSIKEPRSKMASIDIGATKWRRVEVGRVIRLESGSLAAIVEIIDHKRVLVDGPSSDPKLATPRGIAQLSRSLLTSIVIPKLPRGARTPAVKKAWEAAGVDAKWAETNWAKKQLIQERRASLTDFDRFKVMRLKKQRRFEERKALAKIKASA</sequence>
<dbReference type="Gene3D" id="6.10.250.2270">
    <property type="match status" value="1"/>
</dbReference>